<evidence type="ECO:0000256" key="8">
    <source>
        <dbReference type="ARBA" id="ARBA00023326"/>
    </source>
</evidence>
<dbReference type="OMA" id="DTMFAYA"/>
<dbReference type="HOGENOM" id="CLU_005482_2_0_1"/>
<dbReference type="eggNOG" id="KOG2254">
    <property type="taxonomic scope" value="Eukaryota"/>
</dbReference>
<keyword evidence="5" id="KW-0119">Carbohydrate metabolism</keyword>
<dbReference type="Pfam" id="PF03639">
    <property type="entry name" value="Glyco_hydro_81"/>
    <property type="match status" value="1"/>
</dbReference>
<keyword evidence="7" id="KW-0961">Cell wall biogenesis/degradation</keyword>
<dbReference type="Pfam" id="PF17652">
    <property type="entry name" value="Glyco_hydro81C"/>
    <property type="match status" value="1"/>
</dbReference>
<evidence type="ECO:0000256" key="4">
    <source>
        <dbReference type="ARBA" id="ARBA00022801"/>
    </source>
</evidence>
<keyword evidence="6" id="KW-0326">Glycosidase</keyword>
<evidence type="ECO:0000256" key="5">
    <source>
        <dbReference type="ARBA" id="ARBA00023277"/>
    </source>
</evidence>
<evidence type="ECO:0000259" key="10">
    <source>
        <dbReference type="Pfam" id="PF03639"/>
    </source>
</evidence>
<evidence type="ECO:0000259" key="11">
    <source>
        <dbReference type="Pfam" id="PF17652"/>
    </source>
</evidence>
<comment type="catalytic activity">
    <reaction evidence="1">
        <text>Hydrolysis of (1-&gt;3)-beta-D-glucosidic linkages in (1-&gt;3)-beta-D-glucans.</text>
        <dbReference type="EC" id="3.2.1.39"/>
    </reaction>
</comment>
<evidence type="ECO:0000256" key="9">
    <source>
        <dbReference type="SAM" id="SignalP"/>
    </source>
</evidence>
<dbReference type="GeneID" id="19903597"/>
<dbReference type="InterPro" id="IPR040451">
    <property type="entry name" value="GH81_N"/>
</dbReference>
<organism evidence="12 13">
    <name type="scientific">Coniosporium apollinis (strain CBS 100218)</name>
    <name type="common">Rock-inhabiting black yeast</name>
    <dbReference type="NCBI Taxonomy" id="1168221"/>
    <lineage>
        <taxon>Eukaryota</taxon>
        <taxon>Fungi</taxon>
        <taxon>Dikarya</taxon>
        <taxon>Ascomycota</taxon>
        <taxon>Pezizomycotina</taxon>
        <taxon>Dothideomycetes</taxon>
        <taxon>Dothideomycetes incertae sedis</taxon>
        <taxon>Coniosporium</taxon>
    </lineage>
</organism>
<dbReference type="STRING" id="1168221.R7YYF4"/>
<dbReference type="GO" id="GO:0000272">
    <property type="term" value="P:polysaccharide catabolic process"/>
    <property type="evidence" value="ECO:0007669"/>
    <property type="project" value="UniProtKB-KW"/>
</dbReference>
<evidence type="ECO:0000256" key="6">
    <source>
        <dbReference type="ARBA" id="ARBA00023295"/>
    </source>
</evidence>
<sequence length="894" mass="95930">MAPSTRFYGFKHSFTWVLLILSQVDKISSLPLQDAAVFPLPQAAVDKIADVLPDSLYDLPLSVNMLEGRAAMPQSAIVTPSSSAKKSKDAASKTATSFATSVVTSQPASAAPSDTAGLITTITSGGLTIQSVIPDLEPGTTGTVIATLEREGESAVPPFNTQPIPTPSGVLQPIKGNLTTVIPEQRMNLMAGDIFQPLASEDPGTIIPRRGDHPAPRTGITTGGSLQTNKFYANFFLGGQSQSTWTHPYSLQWTKGQGAAKSWGVSIAHIRAEQRVFGPGSPAQYYLNPIGLHSVIMSAAELGGSTQLTTKNLLAFSVDVELRAAPGAAPLITMPLVQGMGFVSGVYQGATPLLQSDIFFRSIAGPIAVNGANKYRITTEDNQSWLLYATPSSGAAPTFSLTSNTAIRGPAGFRGTIQIAKNPAGAAGEGFYDRAVGAYPTGATISGSVSGRSGSYTFAFNKGGNAARPLIMYALPHHVQSFDGVTAGAKVEMRLQTTTKGVAQAVIADRWTMVENNLPADVGFAPWSPARGSATTLNGNVMTLMNNVAGQELNQDFNAQTNLDSMYFSGKGLAKFASIVYAVRDLSKNPGLANAGLQKLKTAFDVFVQNRQRNPLNYETAWRGVVSVAGYRDPGLDFGGTYYNDHHFHYGYFVYAAAVIGYLDPAWLSQGRNKAWVNMLVRDFANSVHGDFFPFSRSFDWYHGHSWAKGLFESADGKDQESTSEDSFASYALKMWGRVTGDVNMEARGNLMLSIQARSFQNYFLMDSGNTNQPAQFIGNKVTGILFENKVDHITYFGANTEFIQGIHMIPLAAPSTLIRTPKFVREEWDRYFSNGRVDSVQGGWRSILYANLAIIDPVAAYNFFANPNFNAGTLDGGASRTWSLAWCAGLGGA</sequence>
<dbReference type="EMBL" id="JH767583">
    <property type="protein sequence ID" value="EON66883.1"/>
    <property type="molecule type" value="Genomic_DNA"/>
</dbReference>
<evidence type="ECO:0000313" key="13">
    <source>
        <dbReference type="Proteomes" id="UP000016924"/>
    </source>
</evidence>
<dbReference type="InterPro" id="IPR040720">
    <property type="entry name" value="GH81_C"/>
</dbReference>
<keyword evidence="8" id="KW-0624">Polysaccharide degradation</keyword>
<keyword evidence="13" id="KW-1185">Reference proteome</keyword>
<dbReference type="FunFam" id="2.70.98.30:FF:000006">
    <property type="entry name" value="Endo-1,3-beta-glucanase Engl1"/>
    <property type="match status" value="1"/>
</dbReference>
<comment type="similarity">
    <text evidence="2">Belongs to the glycosyl hydrolase 81 family.</text>
</comment>
<evidence type="ECO:0000256" key="3">
    <source>
        <dbReference type="ARBA" id="ARBA00012780"/>
    </source>
</evidence>
<gene>
    <name evidence="12" type="ORF">W97_06286</name>
</gene>
<keyword evidence="4" id="KW-0378">Hydrolase</keyword>
<dbReference type="PANTHER" id="PTHR31983:SF0">
    <property type="entry name" value="GLUCAN ENDO-1,3-BETA-D-GLUCOSIDASE 2"/>
    <property type="match status" value="1"/>
</dbReference>
<dbReference type="GO" id="GO:0042973">
    <property type="term" value="F:glucan endo-1,3-beta-D-glucosidase activity"/>
    <property type="evidence" value="ECO:0007669"/>
    <property type="project" value="UniProtKB-EC"/>
</dbReference>
<dbReference type="InterPro" id="IPR005200">
    <property type="entry name" value="Endo-beta-glucanase"/>
</dbReference>
<dbReference type="GO" id="GO:0052861">
    <property type="term" value="F:endo-1,3(4)-beta-glucanase activity"/>
    <property type="evidence" value="ECO:0007669"/>
    <property type="project" value="InterPro"/>
</dbReference>
<feature type="domain" description="Glycosyl hydrolase family 81 C-terminal" evidence="11">
    <location>
        <begin position="539"/>
        <end position="885"/>
    </location>
</feature>
<evidence type="ECO:0000256" key="1">
    <source>
        <dbReference type="ARBA" id="ARBA00000382"/>
    </source>
</evidence>
<name>R7YYF4_CONA1</name>
<feature type="chain" id="PRO_5004450913" description="glucan endo-1,3-beta-D-glucosidase" evidence="9">
    <location>
        <begin position="30"/>
        <end position="894"/>
    </location>
</feature>
<dbReference type="RefSeq" id="XP_007782200.1">
    <property type="nucleotide sequence ID" value="XM_007784010.1"/>
</dbReference>
<evidence type="ECO:0000256" key="2">
    <source>
        <dbReference type="ARBA" id="ARBA00010730"/>
    </source>
</evidence>
<proteinExistence type="inferred from homology"/>
<dbReference type="EC" id="3.2.1.39" evidence="3"/>
<dbReference type="Gene3D" id="1.10.287.1170">
    <property type="entry name" value="glycoside hydrolase family 81 endo-[beta] glucanase"/>
    <property type="match status" value="1"/>
</dbReference>
<dbReference type="PROSITE" id="PS52008">
    <property type="entry name" value="GH81"/>
    <property type="match status" value="1"/>
</dbReference>
<feature type="domain" description="Glycosyl hydrolase family 81 N-terminal" evidence="10">
    <location>
        <begin position="213"/>
        <end position="529"/>
    </location>
</feature>
<evidence type="ECO:0000256" key="7">
    <source>
        <dbReference type="ARBA" id="ARBA00023316"/>
    </source>
</evidence>
<dbReference type="FunFam" id="1.10.287.1170:FF:000001">
    <property type="entry name" value="Endo-1,3-beta-glucanase Engl1"/>
    <property type="match status" value="1"/>
</dbReference>
<dbReference type="GO" id="GO:0071555">
    <property type="term" value="P:cell wall organization"/>
    <property type="evidence" value="ECO:0007669"/>
    <property type="project" value="UniProtKB-KW"/>
</dbReference>
<dbReference type="Gene3D" id="1.20.5.420">
    <property type="entry name" value="Immunoglobulin FC, subunit C"/>
    <property type="match status" value="1"/>
</dbReference>
<dbReference type="Gene3D" id="2.70.98.30">
    <property type="entry name" value="Golgi alpha-mannosidase II, domain 4"/>
    <property type="match status" value="1"/>
</dbReference>
<keyword evidence="9" id="KW-0732">Signal</keyword>
<evidence type="ECO:0000313" key="12">
    <source>
        <dbReference type="EMBL" id="EON66883.1"/>
    </source>
</evidence>
<reference evidence="13" key="1">
    <citation type="submission" date="2012-06" db="EMBL/GenBank/DDBJ databases">
        <title>The genome sequence of Coniosporium apollinis CBS 100218.</title>
        <authorList>
            <consortium name="The Broad Institute Genome Sequencing Platform"/>
            <person name="Cuomo C."/>
            <person name="Gorbushina A."/>
            <person name="Noack S."/>
            <person name="Walker B."/>
            <person name="Young S.K."/>
            <person name="Zeng Q."/>
            <person name="Gargeya S."/>
            <person name="Fitzgerald M."/>
            <person name="Haas B."/>
            <person name="Abouelleil A."/>
            <person name="Alvarado L."/>
            <person name="Arachchi H.M."/>
            <person name="Berlin A.M."/>
            <person name="Chapman S.B."/>
            <person name="Goldberg J."/>
            <person name="Griggs A."/>
            <person name="Gujja S."/>
            <person name="Hansen M."/>
            <person name="Howarth C."/>
            <person name="Imamovic A."/>
            <person name="Larimer J."/>
            <person name="McCowan C."/>
            <person name="Montmayeur A."/>
            <person name="Murphy C."/>
            <person name="Neiman D."/>
            <person name="Pearson M."/>
            <person name="Priest M."/>
            <person name="Roberts A."/>
            <person name="Saif S."/>
            <person name="Shea T."/>
            <person name="Sisk P."/>
            <person name="Sykes S."/>
            <person name="Wortman J."/>
            <person name="Nusbaum C."/>
            <person name="Birren B."/>
        </authorList>
    </citation>
    <scope>NUCLEOTIDE SEQUENCE [LARGE SCALE GENOMIC DNA]</scope>
    <source>
        <strain evidence="13">CBS 100218</strain>
    </source>
</reference>
<dbReference type="OrthoDB" id="4473401at2759"/>
<accession>R7YYF4</accession>
<dbReference type="AlphaFoldDB" id="R7YYF4"/>
<dbReference type="Proteomes" id="UP000016924">
    <property type="component" value="Unassembled WGS sequence"/>
</dbReference>
<protein>
    <recommendedName>
        <fullName evidence="3">glucan endo-1,3-beta-D-glucosidase</fullName>
        <ecNumber evidence="3">3.2.1.39</ecNumber>
    </recommendedName>
</protein>
<feature type="signal peptide" evidence="9">
    <location>
        <begin position="1"/>
        <end position="29"/>
    </location>
</feature>
<dbReference type="PANTHER" id="PTHR31983">
    <property type="entry name" value="ENDO-1,3(4)-BETA-GLUCANASE 1"/>
    <property type="match status" value="1"/>
</dbReference>
<dbReference type="GO" id="GO:0009986">
    <property type="term" value="C:cell surface"/>
    <property type="evidence" value="ECO:0007669"/>
    <property type="project" value="TreeGrafter"/>
</dbReference>